<proteinExistence type="predicted"/>
<evidence type="ECO:0008006" key="4">
    <source>
        <dbReference type="Google" id="ProtNLM"/>
    </source>
</evidence>
<dbReference type="EMBL" id="VFOZ01000001">
    <property type="protein sequence ID" value="TQL94772.1"/>
    <property type="molecule type" value="Genomic_DNA"/>
</dbReference>
<evidence type="ECO:0000313" key="3">
    <source>
        <dbReference type="Proteomes" id="UP000316096"/>
    </source>
</evidence>
<organism evidence="2 3">
    <name type="scientific">Actinoallomurus bryophytorum</name>
    <dbReference type="NCBI Taxonomy" id="1490222"/>
    <lineage>
        <taxon>Bacteria</taxon>
        <taxon>Bacillati</taxon>
        <taxon>Actinomycetota</taxon>
        <taxon>Actinomycetes</taxon>
        <taxon>Streptosporangiales</taxon>
        <taxon>Thermomonosporaceae</taxon>
        <taxon>Actinoallomurus</taxon>
    </lineage>
</organism>
<name>A0A543CCE6_9ACTN</name>
<feature type="region of interest" description="Disordered" evidence="1">
    <location>
        <begin position="1"/>
        <end position="31"/>
    </location>
</feature>
<comment type="caution">
    <text evidence="2">The sequence shown here is derived from an EMBL/GenBank/DDBJ whole genome shotgun (WGS) entry which is preliminary data.</text>
</comment>
<evidence type="ECO:0000256" key="1">
    <source>
        <dbReference type="SAM" id="MobiDB-lite"/>
    </source>
</evidence>
<accession>A0A543CCE6</accession>
<sequence>MSSGRGDNEREGNGMTTWKTSSYSGTGDEQGGGNCVQVAELCDGQDWFANA</sequence>
<feature type="compositionally biased region" description="Polar residues" evidence="1">
    <location>
        <begin position="14"/>
        <end position="27"/>
    </location>
</feature>
<keyword evidence="3" id="KW-1185">Reference proteome</keyword>
<reference evidence="2 3" key="1">
    <citation type="submission" date="2019-06" db="EMBL/GenBank/DDBJ databases">
        <title>Sequencing the genomes of 1000 actinobacteria strains.</title>
        <authorList>
            <person name="Klenk H.-P."/>
        </authorList>
    </citation>
    <scope>NUCLEOTIDE SEQUENCE [LARGE SCALE GENOMIC DNA]</scope>
    <source>
        <strain evidence="2 3">DSM 102200</strain>
    </source>
</reference>
<evidence type="ECO:0000313" key="2">
    <source>
        <dbReference type="EMBL" id="TQL94772.1"/>
    </source>
</evidence>
<dbReference type="Proteomes" id="UP000316096">
    <property type="component" value="Unassembled WGS sequence"/>
</dbReference>
<protein>
    <recommendedName>
        <fullName evidence="4">DUF397 domain-containing protein</fullName>
    </recommendedName>
</protein>
<gene>
    <name evidence="2" type="ORF">FB559_0254</name>
</gene>
<feature type="compositionally biased region" description="Basic and acidic residues" evidence="1">
    <location>
        <begin position="1"/>
        <end position="12"/>
    </location>
</feature>
<dbReference type="AlphaFoldDB" id="A0A543CCE6"/>